<comment type="caution">
    <text evidence="2">The sequence shown here is derived from an EMBL/GenBank/DDBJ whole genome shotgun (WGS) entry which is preliminary data.</text>
</comment>
<dbReference type="Gene3D" id="3.40.50.620">
    <property type="entry name" value="HUPs"/>
    <property type="match status" value="1"/>
</dbReference>
<keyword evidence="3" id="KW-1185">Reference proteome</keyword>
<accession>A0ABQ1FQ82</accession>
<dbReference type="InterPro" id="IPR051599">
    <property type="entry name" value="Cell_Envelope_Assoc"/>
</dbReference>
<name>A0ABQ1FQ82_9BACL</name>
<dbReference type="CDD" id="cd06259">
    <property type="entry name" value="YdcF-like"/>
    <property type="match status" value="1"/>
</dbReference>
<dbReference type="Pfam" id="PF02698">
    <property type="entry name" value="DUF218"/>
    <property type="match status" value="1"/>
</dbReference>
<evidence type="ECO:0000313" key="3">
    <source>
        <dbReference type="Proteomes" id="UP000609323"/>
    </source>
</evidence>
<dbReference type="EMBL" id="BMHF01000001">
    <property type="protein sequence ID" value="GGA24809.1"/>
    <property type="molecule type" value="Genomic_DNA"/>
</dbReference>
<dbReference type="InterPro" id="IPR003848">
    <property type="entry name" value="DUF218"/>
</dbReference>
<sequence length="216" mass="24441">MSRRSSSLNPLGADSKKMLYRSLAKGGGLLLLLLAVWLAYAALQVESERSKEPVERADVGIVLGASLWDDYPSPGLAERLDRAVQDYRDGKFPMFIVTGGLDSSKANRTEAEGMALYLERHGVPDDHILLENKATSTYENLLYSQRIMKERDMKTAIIITHDFHGRRSLEIARSLNYKWPQLSLVHSKVLNEGYNKTREVLAYTKWKLQQIAMVLT</sequence>
<proteinExistence type="predicted"/>
<dbReference type="PANTHER" id="PTHR30336:SF20">
    <property type="entry name" value="DUF218 DOMAIN-CONTAINING PROTEIN"/>
    <property type="match status" value="1"/>
</dbReference>
<gene>
    <name evidence="2" type="ORF">GCM10010917_07100</name>
</gene>
<organism evidence="2 3">
    <name type="scientific">Paenibacillus physcomitrellae</name>
    <dbReference type="NCBI Taxonomy" id="1619311"/>
    <lineage>
        <taxon>Bacteria</taxon>
        <taxon>Bacillati</taxon>
        <taxon>Bacillota</taxon>
        <taxon>Bacilli</taxon>
        <taxon>Bacillales</taxon>
        <taxon>Paenibacillaceae</taxon>
        <taxon>Paenibacillus</taxon>
    </lineage>
</organism>
<reference evidence="3" key="1">
    <citation type="journal article" date="2019" name="Int. J. Syst. Evol. Microbiol.">
        <title>The Global Catalogue of Microorganisms (GCM) 10K type strain sequencing project: providing services to taxonomists for standard genome sequencing and annotation.</title>
        <authorList>
            <consortium name="The Broad Institute Genomics Platform"/>
            <consortium name="The Broad Institute Genome Sequencing Center for Infectious Disease"/>
            <person name="Wu L."/>
            <person name="Ma J."/>
        </authorList>
    </citation>
    <scope>NUCLEOTIDE SEQUENCE [LARGE SCALE GENOMIC DNA]</scope>
    <source>
        <strain evidence="3">CGMCC 1.15044</strain>
    </source>
</reference>
<evidence type="ECO:0000259" key="1">
    <source>
        <dbReference type="Pfam" id="PF02698"/>
    </source>
</evidence>
<protein>
    <recommendedName>
        <fullName evidence="1">DUF218 domain-containing protein</fullName>
    </recommendedName>
</protein>
<dbReference type="Proteomes" id="UP000609323">
    <property type="component" value="Unassembled WGS sequence"/>
</dbReference>
<feature type="domain" description="DUF218" evidence="1">
    <location>
        <begin position="58"/>
        <end position="179"/>
    </location>
</feature>
<dbReference type="InterPro" id="IPR014729">
    <property type="entry name" value="Rossmann-like_a/b/a_fold"/>
</dbReference>
<evidence type="ECO:0000313" key="2">
    <source>
        <dbReference type="EMBL" id="GGA24809.1"/>
    </source>
</evidence>
<dbReference type="RefSeq" id="WP_229752499.1">
    <property type="nucleotide sequence ID" value="NZ_BMHF01000001.1"/>
</dbReference>
<dbReference type="PANTHER" id="PTHR30336">
    <property type="entry name" value="INNER MEMBRANE PROTEIN, PROBABLE PERMEASE"/>
    <property type="match status" value="1"/>
</dbReference>